<dbReference type="PANTHER" id="PTHR23257">
    <property type="entry name" value="SERINE-THREONINE PROTEIN KINASE"/>
    <property type="match status" value="1"/>
</dbReference>
<dbReference type="InterPro" id="IPR000719">
    <property type="entry name" value="Prot_kinase_dom"/>
</dbReference>
<evidence type="ECO:0000256" key="3">
    <source>
        <dbReference type="ARBA" id="ARBA00022840"/>
    </source>
</evidence>
<gene>
    <name evidence="7" type="ORF">M9Y10_010998</name>
</gene>
<organism evidence="7 8">
    <name type="scientific">Tritrichomonas musculus</name>
    <dbReference type="NCBI Taxonomy" id="1915356"/>
    <lineage>
        <taxon>Eukaryota</taxon>
        <taxon>Metamonada</taxon>
        <taxon>Parabasalia</taxon>
        <taxon>Tritrichomonadida</taxon>
        <taxon>Tritrichomonadidae</taxon>
        <taxon>Tritrichomonas</taxon>
    </lineage>
</organism>
<feature type="domain" description="Protein kinase" evidence="6">
    <location>
        <begin position="488"/>
        <end position="763"/>
    </location>
</feature>
<dbReference type="InterPro" id="IPR017441">
    <property type="entry name" value="Protein_kinase_ATP_BS"/>
</dbReference>
<feature type="compositionally biased region" description="Basic residues" evidence="5">
    <location>
        <begin position="1499"/>
        <end position="1516"/>
    </location>
</feature>
<keyword evidence="8" id="KW-1185">Reference proteome</keyword>
<feature type="region of interest" description="Disordered" evidence="5">
    <location>
        <begin position="1"/>
        <end position="75"/>
    </location>
</feature>
<keyword evidence="1" id="KW-0723">Serine/threonine-protein kinase</keyword>
<keyword evidence="2 4" id="KW-0547">Nucleotide-binding</keyword>
<dbReference type="Pfam" id="PF00069">
    <property type="entry name" value="Pkinase"/>
    <property type="match status" value="4"/>
</dbReference>
<dbReference type="PROSITE" id="PS00109">
    <property type="entry name" value="PROTEIN_KINASE_TYR"/>
    <property type="match status" value="2"/>
</dbReference>
<feature type="compositionally biased region" description="Basic residues" evidence="5">
    <location>
        <begin position="51"/>
        <end position="63"/>
    </location>
</feature>
<dbReference type="PRINTS" id="PR00109">
    <property type="entry name" value="TYRKINASE"/>
</dbReference>
<keyword evidence="1" id="KW-0808">Transferase</keyword>
<evidence type="ECO:0000256" key="2">
    <source>
        <dbReference type="ARBA" id="ARBA00022741"/>
    </source>
</evidence>
<sequence>MSAEESILVKENENCPSSQNPGKNKSTKKKSSNKKEKNPKKVLEDNNKQPKKDHKVKSNKKNRSQNDFDSNDDSEECNKYKKRYQEIIEKNKTFDINEYEKLEEIGKGTFVQVFLIQNKITKEKYAAKVLNFQSWKYKSLSSLKTIVRGAEYQSEIKHPCIVKFIGFSPTDFEEEEYPVIVMEYCNNQSIDFIISMINKKIHVNGWTNIKKLINIYGIAVGMSYLHSHNIYHRDLKPSNILLDDNLYPKIIDFELSIKIEESGDKHHTIGVGTPLYMAPELILNNSSEYDGSIDVYSYSLIVFTIMNEDFPYGENLTFVKLFDCLSKDIKPEFTKEIPEIYKTLIRRCQDKTPSKRPTFPEIVEFIEEHIDEFLISIEDKDEFLDYVSYIKEEIDKTESNKTFDNSLEVTKTSNNNSQIETESTKNKVIDKKIHKDKKHKIKGQKDKSNKKGKINKSDDDNDSEECNKYKKRYQEIIEKNKTFDINEYEKLEEIGKGTFVQVFLIQNKITKEKYAAKVLNFQSWKYKSLSSLKTIVRGAEYQSEIKHPCIVKFIGFSPTDFEEEEYPVIVMEYCNNQSIDFIISMINKKIHVNGWTNIKKLINIYGIAVGMSYLHSHNIYHRDLKPSNILLDDNLYPKIIDFELSIKIEESGDKHHTIGVGTPLYMAPELILNNSSEYDGSIDVYSYSLIVFTIMNEDFPYGENLTFVKLFDCLSKDIKPEFTKEIPEIYKTLIRRCQDKTPSKRPTFPEIVEFIEEHIDEFLISIEDKDEFLDYVSYVKGGTKNIDSGKVQILNEDNNKKDIVSQLNIANLDLSKYIKQIKIGEGSFGIVYKVLEKETGNIYACKISKNEMSKKQDSQMINLTREISILSQLNHPSIMKFIGYSPINFRKVSKPVIITELLSNGSLEEVIELERKSCALSGWDDTKKLINIYGIASGVMYLHSLDIIHRDLRPGNILLDELLCPKLCDFGLSKKIEEEKEKSGFKGTPAYVAPEIWKYNDYQKAGDVYAFSLIVYEIMTNEKPFKNITNFFQIIAEIVNNKNRPEFTYPIPQCYQQLIEKCWVEDPKERPAFEEIVYDLKNDPEFITDTVDKNEYLEYVDYIDQFFTKDIKKELPLEGKTFQKVDINNAKEKILTKNLFNDIENDKNNDNENETLVHIEEIESLKYGFIDLNNYKRKRMIFKSDFSKIYRIIEKESGEIYSAKISNLEISKFSKNEFINLTREVNILSKLNHPAITKFIGYSPVNFKNLPKPVIITEYLPNGSLENILASERNGRPVLGWDETKKLINIYGIASSMLYLHSHNILHRDLRPSNILLDDSLYPKLADFGLCTKHHNINTITFQSTCGIKGKPTYLAPEILISKEYSKSSDVYSFGMVVYEIVTYEIPFNNMTDAVQIIDEVVTKGNRPEFKETVPDCYKNLIERCWSAEPNERPTFSEIIDELKNNSEFITNEMKKDDFYNYINYIDEFDTIFDASSYILDVNDLIASSNEICKDENKKSKKKKVSKTHKKNKTKK</sequence>
<protein>
    <recommendedName>
        <fullName evidence="6">Protein kinase domain-containing protein</fullName>
    </recommendedName>
</protein>
<dbReference type="PROSITE" id="PS00107">
    <property type="entry name" value="PROTEIN_KINASE_ATP"/>
    <property type="match status" value="1"/>
</dbReference>
<dbReference type="InterPro" id="IPR011009">
    <property type="entry name" value="Kinase-like_dom_sf"/>
</dbReference>
<dbReference type="SUPFAM" id="SSF56112">
    <property type="entry name" value="Protein kinase-like (PK-like)"/>
    <property type="match status" value="4"/>
</dbReference>
<proteinExistence type="predicted"/>
<feature type="domain" description="Protein kinase" evidence="6">
    <location>
        <begin position="1175"/>
        <end position="1450"/>
    </location>
</feature>
<dbReference type="PROSITE" id="PS50011">
    <property type="entry name" value="PROTEIN_KINASE_DOM"/>
    <property type="match status" value="4"/>
</dbReference>
<evidence type="ECO:0000256" key="1">
    <source>
        <dbReference type="ARBA" id="ARBA00022527"/>
    </source>
</evidence>
<evidence type="ECO:0000313" key="7">
    <source>
        <dbReference type="EMBL" id="KAK8865450.1"/>
    </source>
</evidence>
<reference evidence="7 8" key="1">
    <citation type="submission" date="2024-04" db="EMBL/GenBank/DDBJ databases">
        <title>Tritrichomonas musculus Genome.</title>
        <authorList>
            <person name="Alves-Ferreira E."/>
            <person name="Grigg M."/>
            <person name="Lorenzi H."/>
            <person name="Galac M."/>
        </authorList>
    </citation>
    <scope>NUCLEOTIDE SEQUENCE [LARGE SCALE GENOMIC DNA]</scope>
    <source>
        <strain evidence="7 8">EAF2021</strain>
    </source>
</reference>
<keyword evidence="1" id="KW-0418">Kinase</keyword>
<feature type="binding site" evidence="4">
    <location>
        <position position="846"/>
    </location>
    <ligand>
        <name>ATP</name>
        <dbReference type="ChEBI" id="CHEBI:30616"/>
    </ligand>
</feature>
<feature type="domain" description="Protein kinase" evidence="6">
    <location>
        <begin position="817"/>
        <end position="1086"/>
    </location>
</feature>
<evidence type="ECO:0000256" key="4">
    <source>
        <dbReference type="PROSITE-ProRule" id="PRU10141"/>
    </source>
</evidence>
<evidence type="ECO:0000259" key="6">
    <source>
        <dbReference type="PROSITE" id="PS50011"/>
    </source>
</evidence>
<dbReference type="Gene3D" id="1.10.510.10">
    <property type="entry name" value="Transferase(Phosphotransferase) domain 1"/>
    <property type="match status" value="4"/>
</dbReference>
<evidence type="ECO:0000313" key="8">
    <source>
        <dbReference type="Proteomes" id="UP001470230"/>
    </source>
</evidence>
<feature type="compositionally biased region" description="Basic and acidic residues" evidence="5">
    <location>
        <begin position="33"/>
        <end position="50"/>
    </location>
</feature>
<dbReference type="SMART" id="SM00220">
    <property type="entry name" value="S_TKc"/>
    <property type="match status" value="4"/>
</dbReference>
<dbReference type="PROSITE" id="PS00108">
    <property type="entry name" value="PROTEIN_KINASE_ST"/>
    <property type="match status" value="2"/>
</dbReference>
<feature type="domain" description="Protein kinase" evidence="6">
    <location>
        <begin position="99"/>
        <end position="374"/>
    </location>
</feature>
<dbReference type="InterPro" id="IPR001245">
    <property type="entry name" value="Ser-Thr/Tyr_kinase_cat_dom"/>
</dbReference>
<feature type="region of interest" description="Disordered" evidence="5">
    <location>
        <begin position="1495"/>
        <end position="1516"/>
    </location>
</feature>
<dbReference type="InterPro" id="IPR008266">
    <property type="entry name" value="Tyr_kinase_AS"/>
</dbReference>
<dbReference type="SMART" id="SM00219">
    <property type="entry name" value="TyrKc"/>
    <property type="match status" value="4"/>
</dbReference>
<comment type="caution">
    <text evidence="7">The sequence shown here is derived from an EMBL/GenBank/DDBJ whole genome shotgun (WGS) entry which is preliminary data.</text>
</comment>
<dbReference type="InterPro" id="IPR050167">
    <property type="entry name" value="Ser_Thr_protein_kinase"/>
</dbReference>
<accession>A0ABR2IMB0</accession>
<dbReference type="EMBL" id="JAPFFF010000016">
    <property type="protein sequence ID" value="KAK8865450.1"/>
    <property type="molecule type" value="Genomic_DNA"/>
</dbReference>
<dbReference type="Proteomes" id="UP001470230">
    <property type="component" value="Unassembled WGS sequence"/>
</dbReference>
<dbReference type="InterPro" id="IPR020635">
    <property type="entry name" value="Tyr_kinase_cat_dom"/>
</dbReference>
<dbReference type="InterPro" id="IPR008271">
    <property type="entry name" value="Ser/Thr_kinase_AS"/>
</dbReference>
<keyword evidence="3 4" id="KW-0067">ATP-binding</keyword>
<feature type="region of interest" description="Disordered" evidence="5">
    <location>
        <begin position="434"/>
        <end position="465"/>
    </location>
</feature>
<name>A0ABR2IMB0_9EUKA</name>
<evidence type="ECO:0000256" key="5">
    <source>
        <dbReference type="SAM" id="MobiDB-lite"/>
    </source>
</evidence>